<dbReference type="Proteomes" id="UP000186878">
    <property type="component" value="Unassembled WGS sequence"/>
</dbReference>
<dbReference type="GO" id="GO:0003677">
    <property type="term" value="F:DNA binding"/>
    <property type="evidence" value="ECO:0007669"/>
    <property type="project" value="UniProtKB-KW"/>
</dbReference>
<dbReference type="InterPro" id="IPR018253">
    <property type="entry name" value="DnaJ_domain_CS"/>
</dbReference>
<dbReference type="InterPro" id="IPR008971">
    <property type="entry name" value="HSP40/DnaJ_pept-bd"/>
</dbReference>
<dbReference type="SMART" id="SM00271">
    <property type="entry name" value="DnaJ"/>
    <property type="match status" value="1"/>
</dbReference>
<gene>
    <name evidence="5" type="ORF">BTW07_03875</name>
</gene>
<organism evidence="5 6">
    <name type="scientific">Salinicola socius</name>
    <dbReference type="NCBI Taxonomy" id="404433"/>
    <lineage>
        <taxon>Bacteria</taxon>
        <taxon>Pseudomonadati</taxon>
        <taxon>Pseudomonadota</taxon>
        <taxon>Gammaproteobacteria</taxon>
        <taxon>Oceanospirillales</taxon>
        <taxon>Halomonadaceae</taxon>
        <taxon>Salinicola</taxon>
    </lineage>
</organism>
<dbReference type="GO" id="GO:0051082">
    <property type="term" value="F:unfolded protein binding"/>
    <property type="evidence" value="ECO:0007669"/>
    <property type="project" value="InterPro"/>
</dbReference>
<dbReference type="PANTHER" id="PTHR43096">
    <property type="entry name" value="DNAJ HOMOLOG 1, MITOCHONDRIAL-RELATED"/>
    <property type="match status" value="1"/>
</dbReference>
<dbReference type="CDD" id="cd10747">
    <property type="entry name" value="DnaJ_C"/>
    <property type="match status" value="1"/>
</dbReference>
<evidence type="ECO:0000313" key="6">
    <source>
        <dbReference type="Proteomes" id="UP000186878"/>
    </source>
</evidence>
<dbReference type="Gene3D" id="2.60.260.20">
    <property type="entry name" value="Urease metallochaperone UreE, N-terminal domain"/>
    <property type="match status" value="2"/>
</dbReference>
<evidence type="ECO:0000313" key="5">
    <source>
        <dbReference type="EMBL" id="OLO05618.1"/>
    </source>
</evidence>
<sequence>MEFKDYYAVLGVERDATQEEIKRAYRRLARKYHPDVSQETDADARFKELGEAYEVLKDPEKRLAYDQVGQGQRAGEDFRPPPDWDAGFEFRGGGYTQEGYSHEQSAAFSDFFESLFGQRRGSGQGFAGSSGDPGGMRYRARGEDHHAKVSIALEDAYRGAVRTLTLQSGELDEQGRVRPRQRTLKVRIPKGVKQGQRIRLAGQGEPGMGGGRAGDLYLEIEFESHRRYRVEGRDVTLILPVAPWEVALGATIAVPLPEGSVELKVPADSQDGRRLRLKGRGIPGEPPGDCYVALKIVLPPATNDDVKAAYRQLEAVANFNPRAAAEGRS</sequence>
<name>A0A1Q8SVZ1_9GAMM</name>
<dbReference type="GO" id="GO:0042026">
    <property type="term" value="P:protein refolding"/>
    <property type="evidence" value="ECO:0007669"/>
    <property type="project" value="TreeGrafter"/>
</dbReference>
<dbReference type="GO" id="GO:0005737">
    <property type="term" value="C:cytoplasm"/>
    <property type="evidence" value="ECO:0007669"/>
    <property type="project" value="TreeGrafter"/>
</dbReference>
<dbReference type="EMBL" id="MSDO01000003">
    <property type="protein sequence ID" value="OLO05618.1"/>
    <property type="molecule type" value="Genomic_DNA"/>
</dbReference>
<dbReference type="InterPro" id="IPR001623">
    <property type="entry name" value="DnaJ_domain"/>
</dbReference>
<evidence type="ECO:0000259" key="4">
    <source>
        <dbReference type="PROSITE" id="PS50076"/>
    </source>
</evidence>
<keyword evidence="3" id="KW-0143">Chaperone</keyword>
<dbReference type="SUPFAM" id="SSF49493">
    <property type="entry name" value="HSP40/DnaJ peptide-binding domain"/>
    <property type="match status" value="2"/>
</dbReference>
<dbReference type="PROSITE" id="PS00636">
    <property type="entry name" value="DNAJ_1"/>
    <property type="match status" value="1"/>
</dbReference>
<dbReference type="InterPro" id="IPR002939">
    <property type="entry name" value="DnaJ_C"/>
</dbReference>
<proteinExistence type="predicted"/>
<dbReference type="PROSITE" id="PS50076">
    <property type="entry name" value="DNAJ_2"/>
    <property type="match status" value="1"/>
</dbReference>
<dbReference type="InterPro" id="IPR036869">
    <property type="entry name" value="J_dom_sf"/>
</dbReference>
<dbReference type="CDD" id="cd06257">
    <property type="entry name" value="DnaJ"/>
    <property type="match status" value="1"/>
</dbReference>
<keyword evidence="6" id="KW-1185">Reference proteome</keyword>
<accession>A0A1Q8SVZ1</accession>
<keyword evidence="2" id="KW-0238">DNA-binding</keyword>
<dbReference type="Gene3D" id="1.10.287.110">
    <property type="entry name" value="DnaJ domain"/>
    <property type="match status" value="1"/>
</dbReference>
<dbReference type="Pfam" id="PF01556">
    <property type="entry name" value="DnaJ_C"/>
    <property type="match status" value="1"/>
</dbReference>
<dbReference type="SUPFAM" id="SSF46565">
    <property type="entry name" value="Chaperone J-domain"/>
    <property type="match status" value="1"/>
</dbReference>
<evidence type="ECO:0000256" key="2">
    <source>
        <dbReference type="ARBA" id="ARBA00023125"/>
    </source>
</evidence>
<dbReference type="STRING" id="404433.BTW07_03875"/>
<dbReference type="FunFam" id="2.60.260.20:FF:000008">
    <property type="entry name" value="Curved DNA-binding protein"/>
    <property type="match status" value="1"/>
</dbReference>
<dbReference type="OrthoDB" id="9779889at2"/>
<reference evidence="5 6" key="1">
    <citation type="submission" date="2016-12" db="EMBL/GenBank/DDBJ databases">
        <title>Draft genome sequences of strains Salinicola socius SMB35, Salinicola sp. MH3R3-1 and Chromohalobacter sp. SMB17 from the Verkhnekamsk potash mining region of Russia.</title>
        <authorList>
            <person name="Mavrodi D.V."/>
            <person name="Olsson B.E."/>
            <person name="Korsakova E.S."/>
            <person name="Pyankova A."/>
            <person name="Mavrodi O.V."/>
            <person name="Plotnikova E.G."/>
        </authorList>
    </citation>
    <scope>NUCLEOTIDE SEQUENCE [LARGE SCALE GENOMIC DNA]</scope>
    <source>
        <strain evidence="5 6">SMB35</strain>
    </source>
</reference>
<dbReference type="RefSeq" id="WP_075568839.1">
    <property type="nucleotide sequence ID" value="NZ_MSDO01000003.1"/>
</dbReference>
<evidence type="ECO:0000256" key="1">
    <source>
        <dbReference type="ARBA" id="ARBA00022490"/>
    </source>
</evidence>
<protein>
    <submittedName>
        <fullName evidence="5">Cytochrome C biogenesis protein</fullName>
    </submittedName>
</protein>
<dbReference type="AlphaFoldDB" id="A0A1Q8SVZ1"/>
<feature type="domain" description="J" evidence="4">
    <location>
        <begin position="5"/>
        <end position="69"/>
    </location>
</feature>
<dbReference type="PRINTS" id="PR00625">
    <property type="entry name" value="JDOMAIN"/>
</dbReference>
<comment type="caution">
    <text evidence="5">The sequence shown here is derived from an EMBL/GenBank/DDBJ whole genome shotgun (WGS) entry which is preliminary data.</text>
</comment>
<evidence type="ECO:0000256" key="3">
    <source>
        <dbReference type="ARBA" id="ARBA00023186"/>
    </source>
</evidence>
<keyword evidence="1" id="KW-0963">Cytoplasm</keyword>
<dbReference type="PANTHER" id="PTHR43096:SF52">
    <property type="entry name" value="DNAJ HOMOLOG 1, MITOCHONDRIAL-RELATED"/>
    <property type="match status" value="1"/>
</dbReference>
<dbReference type="Pfam" id="PF00226">
    <property type="entry name" value="DnaJ"/>
    <property type="match status" value="1"/>
</dbReference>